<accession>A0A4Z2F9U2</accession>
<evidence type="ECO:0000256" key="1">
    <source>
        <dbReference type="SAM" id="MobiDB-lite"/>
    </source>
</evidence>
<gene>
    <name evidence="2" type="ORF">EYF80_052172</name>
</gene>
<comment type="caution">
    <text evidence="2">The sequence shown here is derived from an EMBL/GenBank/DDBJ whole genome shotgun (WGS) entry which is preliminary data.</text>
</comment>
<dbReference type="Proteomes" id="UP000314294">
    <property type="component" value="Unassembled WGS sequence"/>
</dbReference>
<evidence type="ECO:0000313" key="3">
    <source>
        <dbReference type="Proteomes" id="UP000314294"/>
    </source>
</evidence>
<reference evidence="2 3" key="1">
    <citation type="submission" date="2019-03" db="EMBL/GenBank/DDBJ databases">
        <title>First draft genome of Liparis tanakae, snailfish: a comprehensive survey of snailfish specific genes.</title>
        <authorList>
            <person name="Kim W."/>
            <person name="Song I."/>
            <person name="Jeong J.-H."/>
            <person name="Kim D."/>
            <person name="Kim S."/>
            <person name="Ryu S."/>
            <person name="Song J.Y."/>
            <person name="Lee S.K."/>
        </authorList>
    </citation>
    <scope>NUCLEOTIDE SEQUENCE [LARGE SCALE GENOMIC DNA]</scope>
    <source>
        <tissue evidence="2">Muscle</tissue>
    </source>
</reference>
<proteinExistence type="predicted"/>
<dbReference type="AlphaFoldDB" id="A0A4Z2F9U2"/>
<dbReference type="EMBL" id="SRLO01001459">
    <property type="protein sequence ID" value="TNN37670.1"/>
    <property type="molecule type" value="Genomic_DNA"/>
</dbReference>
<protein>
    <submittedName>
        <fullName evidence="2">Uncharacterized protein</fullName>
    </submittedName>
</protein>
<evidence type="ECO:0000313" key="2">
    <source>
        <dbReference type="EMBL" id="TNN37670.1"/>
    </source>
</evidence>
<sequence length="209" mass="23172">MPRTIQVFEFEVGVVRMGVVQPDVIIENSIRWRARRGRSSTAATGLEKPDGASCSRDEEMDTKTAAIRRMWECLIGHILQQHKRDNGIVHSGFAAAACCRGKGPNESGESDVKVWTRELHNQLKMCGQAASSVGSSSSGSNSAPVGLDEGGNVLNMFTANWKRRERTTPRKFRVHSETDSATRWSAPVRRDAVGFQGDYKRNTAHLFRP</sequence>
<keyword evidence="3" id="KW-1185">Reference proteome</keyword>
<organism evidence="2 3">
    <name type="scientific">Liparis tanakae</name>
    <name type="common">Tanaka's snailfish</name>
    <dbReference type="NCBI Taxonomy" id="230148"/>
    <lineage>
        <taxon>Eukaryota</taxon>
        <taxon>Metazoa</taxon>
        <taxon>Chordata</taxon>
        <taxon>Craniata</taxon>
        <taxon>Vertebrata</taxon>
        <taxon>Euteleostomi</taxon>
        <taxon>Actinopterygii</taxon>
        <taxon>Neopterygii</taxon>
        <taxon>Teleostei</taxon>
        <taxon>Neoteleostei</taxon>
        <taxon>Acanthomorphata</taxon>
        <taxon>Eupercaria</taxon>
        <taxon>Perciformes</taxon>
        <taxon>Cottioidei</taxon>
        <taxon>Cottales</taxon>
        <taxon>Liparidae</taxon>
        <taxon>Liparis</taxon>
    </lineage>
</organism>
<feature type="region of interest" description="Disordered" evidence="1">
    <location>
        <begin position="37"/>
        <end position="58"/>
    </location>
</feature>
<name>A0A4Z2F9U2_9TELE</name>